<dbReference type="Proteomes" id="UP000595140">
    <property type="component" value="Unassembled WGS sequence"/>
</dbReference>
<protein>
    <submittedName>
        <fullName evidence="1">Uncharacterized protein</fullName>
    </submittedName>
</protein>
<keyword evidence="2" id="KW-1185">Reference proteome</keyword>
<name>A0A484L5T4_9ASTE</name>
<dbReference type="EMBL" id="OOIL02001024">
    <property type="protein sequence ID" value="VFQ71564.1"/>
    <property type="molecule type" value="Genomic_DNA"/>
</dbReference>
<dbReference type="AlphaFoldDB" id="A0A484L5T4"/>
<reference evidence="1 2" key="1">
    <citation type="submission" date="2018-04" db="EMBL/GenBank/DDBJ databases">
        <authorList>
            <person name="Vogel A."/>
        </authorList>
    </citation>
    <scope>NUCLEOTIDE SEQUENCE [LARGE SCALE GENOMIC DNA]</scope>
</reference>
<sequence length="77" mass="9313">MARKCVFPGIFTNLRDLKSDQKNIAIHVRAIRVYHVEPYGRNVESMEVVFHDEEVFDLLLWQLFQFFFCYVFYSCNK</sequence>
<accession>A0A484L5T4</accession>
<gene>
    <name evidence="1" type="ORF">CCAM_LOCUS13340</name>
</gene>
<proteinExistence type="predicted"/>
<evidence type="ECO:0000313" key="2">
    <source>
        <dbReference type="Proteomes" id="UP000595140"/>
    </source>
</evidence>
<organism evidence="1 2">
    <name type="scientific">Cuscuta campestris</name>
    <dbReference type="NCBI Taxonomy" id="132261"/>
    <lineage>
        <taxon>Eukaryota</taxon>
        <taxon>Viridiplantae</taxon>
        <taxon>Streptophyta</taxon>
        <taxon>Embryophyta</taxon>
        <taxon>Tracheophyta</taxon>
        <taxon>Spermatophyta</taxon>
        <taxon>Magnoliopsida</taxon>
        <taxon>eudicotyledons</taxon>
        <taxon>Gunneridae</taxon>
        <taxon>Pentapetalae</taxon>
        <taxon>asterids</taxon>
        <taxon>lamiids</taxon>
        <taxon>Solanales</taxon>
        <taxon>Convolvulaceae</taxon>
        <taxon>Cuscuteae</taxon>
        <taxon>Cuscuta</taxon>
        <taxon>Cuscuta subgen. Grammica</taxon>
        <taxon>Cuscuta sect. Cleistogrammica</taxon>
    </lineage>
</organism>
<evidence type="ECO:0000313" key="1">
    <source>
        <dbReference type="EMBL" id="VFQ71564.1"/>
    </source>
</evidence>